<feature type="region of interest" description="Disordered" evidence="1">
    <location>
        <begin position="1"/>
        <end position="71"/>
    </location>
</feature>
<keyword evidence="2" id="KW-0812">Transmembrane</keyword>
<dbReference type="AlphaFoldDB" id="A0A6V8K7W7"/>
<feature type="compositionally biased region" description="Acidic residues" evidence="1">
    <location>
        <begin position="38"/>
        <end position="50"/>
    </location>
</feature>
<keyword evidence="2" id="KW-0472">Membrane</keyword>
<gene>
    <name evidence="3" type="ORF">Phou_040240</name>
</gene>
<sequence length="110" mass="11449">METPGQGQPDGLDDPRTGALPAPTTTEPWPRDPVAAGPDDEDLGLGETVDEPTPTPEPSLTGGAAAPLRAQPVNPAPAAEYRETLVYSGLVGLVLAAIGLTMVGLRRRRW</sequence>
<dbReference type="Proteomes" id="UP000482800">
    <property type="component" value="Unassembled WGS sequence"/>
</dbReference>
<dbReference type="EMBL" id="BLPF01000001">
    <property type="protein sequence ID" value="GFJ79844.1"/>
    <property type="molecule type" value="Genomic_DNA"/>
</dbReference>
<evidence type="ECO:0000313" key="3">
    <source>
        <dbReference type="EMBL" id="GFJ79844.1"/>
    </source>
</evidence>
<dbReference type="RefSeq" id="WP_173052359.1">
    <property type="nucleotide sequence ID" value="NZ_BLPF01000001.1"/>
</dbReference>
<proteinExistence type="predicted"/>
<keyword evidence="4" id="KW-1185">Reference proteome</keyword>
<organism evidence="3 4">
    <name type="scientific">Phytohabitans houttuyneae</name>
    <dbReference type="NCBI Taxonomy" id="1076126"/>
    <lineage>
        <taxon>Bacteria</taxon>
        <taxon>Bacillati</taxon>
        <taxon>Actinomycetota</taxon>
        <taxon>Actinomycetes</taxon>
        <taxon>Micromonosporales</taxon>
        <taxon>Micromonosporaceae</taxon>
    </lineage>
</organism>
<protein>
    <submittedName>
        <fullName evidence="3">Uncharacterized protein</fullName>
    </submittedName>
</protein>
<evidence type="ECO:0000256" key="2">
    <source>
        <dbReference type="SAM" id="Phobius"/>
    </source>
</evidence>
<name>A0A6V8K7W7_9ACTN</name>
<reference evidence="3 4" key="1">
    <citation type="submission" date="2020-03" db="EMBL/GenBank/DDBJ databases">
        <title>Whole genome shotgun sequence of Phytohabitans houttuyneae NBRC 108639.</title>
        <authorList>
            <person name="Komaki H."/>
            <person name="Tamura T."/>
        </authorList>
    </citation>
    <scope>NUCLEOTIDE SEQUENCE [LARGE SCALE GENOMIC DNA]</scope>
    <source>
        <strain evidence="3 4">NBRC 108639</strain>
    </source>
</reference>
<keyword evidence="2" id="KW-1133">Transmembrane helix</keyword>
<comment type="caution">
    <text evidence="3">The sequence shown here is derived from an EMBL/GenBank/DDBJ whole genome shotgun (WGS) entry which is preliminary data.</text>
</comment>
<accession>A0A6V8K7W7</accession>
<reference evidence="3 4" key="2">
    <citation type="submission" date="2020-03" db="EMBL/GenBank/DDBJ databases">
        <authorList>
            <person name="Ichikawa N."/>
            <person name="Kimura A."/>
            <person name="Kitahashi Y."/>
            <person name="Uohara A."/>
        </authorList>
    </citation>
    <scope>NUCLEOTIDE SEQUENCE [LARGE SCALE GENOMIC DNA]</scope>
    <source>
        <strain evidence="3 4">NBRC 108639</strain>
    </source>
</reference>
<evidence type="ECO:0000256" key="1">
    <source>
        <dbReference type="SAM" id="MobiDB-lite"/>
    </source>
</evidence>
<feature type="transmembrane region" description="Helical" evidence="2">
    <location>
        <begin position="85"/>
        <end position="105"/>
    </location>
</feature>
<evidence type="ECO:0000313" key="4">
    <source>
        <dbReference type="Proteomes" id="UP000482800"/>
    </source>
</evidence>